<evidence type="ECO:0000313" key="2">
    <source>
        <dbReference type="Proteomes" id="UP000186817"/>
    </source>
</evidence>
<dbReference type="AlphaFoldDB" id="A0A1Q9E8R6"/>
<dbReference type="Gene3D" id="3.40.50.300">
    <property type="entry name" value="P-loop containing nucleotide triphosphate hydrolases"/>
    <property type="match status" value="1"/>
</dbReference>
<accession>A0A1Q9E8R6</accession>
<dbReference type="Proteomes" id="UP000186817">
    <property type="component" value="Unassembled WGS sequence"/>
</dbReference>
<keyword evidence="2" id="KW-1185">Reference proteome</keyword>
<dbReference type="EMBL" id="LSRX01000226">
    <property type="protein sequence ID" value="OLQ03812.1"/>
    <property type="molecule type" value="Genomic_DNA"/>
</dbReference>
<organism evidence="1 2">
    <name type="scientific">Symbiodinium microadriaticum</name>
    <name type="common">Dinoflagellate</name>
    <name type="synonym">Zooxanthella microadriatica</name>
    <dbReference type="NCBI Taxonomy" id="2951"/>
    <lineage>
        <taxon>Eukaryota</taxon>
        <taxon>Sar</taxon>
        <taxon>Alveolata</taxon>
        <taxon>Dinophyceae</taxon>
        <taxon>Suessiales</taxon>
        <taxon>Symbiodiniaceae</taxon>
        <taxon>Symbiodinium</taxon>
    </lineage>
</organism>
<comment type="caution">
    <text evidence="1">The sequence shown here is derived from an EMBL/GenBank/DDBJ whole genome shotgun (WGS) entry which is preliminary data.</text>
</comment>
<reference evidence="1 2" key="1">
    <citation type="submission" date="2016-02" db="EMBL/GenBank/DDBJ databases">
        <title>Genome analysis of coral dinoflagellate symbionts highlights evolutionary adaptations to a symbiotic lifestyle.</title>
        <authorList>
            <person name="Aranda M."/>
            <person name="Li Y."/>
            <person name="Liew Y.J."/>
            <person name="Baumgarten S."/>
            <person name="Simakov O."/>
            <person name="Wilson M."/>
            <person name="Piel J."/>
            <person name="Ashoor H."/>
            <person name="Bougouffa S."/>
            <person name="Bajic V.B."/>
            <person name="Ryu T."/>
            <person name="Ravasi T."/>
            <person name="Bayer T."/>
            <person name="Micklem G."/>
            <person name="Kim H."/>
            <person name="Bhak J."/>
            <person name="Lajeunesse T.C."/>
            <person name="Voolstra C.R."/>
        </authorList>
    </citation>
    <scope>NUCLEOTIDE SEQUENCE [LARGE SCALE GENOMIC DNA]</scope>
    <source>
        <strain evidence="1 2">CCMP2467</strain>
    </source>
</reference>
<sequence>MGQEVYDDPNYKDEVIAPLDNSHMLNQHTQLAAPLDYAQLPDAIRGPRGVFFEGFFIFGVHCLFENSRLETPSELSRGALNPPVGAMRLLALALFEEKDRCPAGCEGSKLLAKPNGIDVIGGASVQTMRALVRYHESVPLLAGASDLRPPTPTAGVAGSHANAAVEQVELEEVPDNLCLGGPAQSAEELRLDQPSKADPFVFLWDEKCNLSFKQNEMNVIGTPFFLKTYSPEILSANVDWNIFPVLGCRAPVRQPRCFILLRNPIDRFISYYLERSDRLLEGGSSILRFLSQVPLQEFEAYLDSIRFDRLRFSGEESGLFCNRENGELCLARDGDVFADPGPESSGFRSHGGPQNRLARMLDPPYGRLEVAKARLSRCVVSLQNEDFENHLLILRAFYPWLKRVKFPESDGTAQNIYNTQESAFIRDNLPAQYREAIARYNSVDMELYQFGVERFYWQVAEDDAAGTSQLCPDASFMGAMVFWGVRGIRPSEQKLGEVLPLRSRDWEANWPFFQEQLPTAFLMRCGRLVGERTPEGVDYKLPPALAEQLARLASDAYYSQSPERFYTLGFRDLLREVGQVKAAEYQEIRIPDFHVLWEVKGCPKAVSVNPTRQEVLTTQGLPAVNGHREDII</sequence>
<evidence type="ECO:0008006" key="3">
    <source>
        <dbReference type="Google" id="ProtNLM"/>
    </source>
</evidence>
<name>A0A1Q9E8R6_SYMMI</name>
<dbReference type="OrthoDB" id="415349at2759"/>
<gene>
    <name evidence="1" type="ORF">AK812_SmicGene13194</name>
</gene>
<evidence type="ECO:0000313" key="1">
    <source>
        <dbReference type="EMBL" id="OLQ03812.1"/>
    </source>
</evidence>
<proteinExistence type="predicted"/>
<dbReference type="InterPro" id="IPR027417">
    <property type="entry name" value="P-loop_NTPase"/>
</dbReference>
<protein>
    <recommendedName>
        <fullName evidence="3">Sulfotransferase domain-containing protein</fullName>
    </recommendedName>
</protein>